<feature type="domain" description="Glycosyl hydrolase family 32 C-terminal" evidence="7">
    <location>
        <begin position="363"/>
        <end position="447"/>
    </location>
</feature>
<dbReference type="Gene3D" id="2.115.10.20">
    <property type="entry name" value="Glycosyl hydrolase domain, family 43"/>
    <property type="match status" value="1"/>
</dbReference>
<reference evidence="8 9" key="1">
    <citation type="submission" date="2019-08" db="EMBL/GenBank/DDBJ databases">
        <title>Complete genome sequence of Spiroplasma chinense CCH (DSM 19755).</title>
        <authorList>
            <person name="Shen H.-Y."/>
            <person name="Lin Y.-C."/>
            <person name="Chou L."/>
            <person name="Kuo C.-H."/>
        </authorList>
    </citation>
    <scope>NUCLEOTIDE SEQUENCE [LARGE SCALE GENOMIC DNA]</scope>
    <source>
        <strain evidence="8 9">CCH</strain>
    </source>
</reference>
<dbReference type="GO" id="GO:0004564">
    <property type="term" value="F:beta-fructofuranosidase activity"/>
    <property type="evidence" value="ECO:0007669"/>
    <property type="project" value="UniProtKB-EC"/>
</dbReference>
<dbReference type="SUPFAM" id="SSF49899">
    <property type="entry name" value="Concanavalin A-like lectins/glucanases"/>
    <property type="match status" value="1"/>
</dbReference>
<dbReference type="Pfam" id="PF08244">
    <property type="entry name" value="Glyco_hydro_32C"/>
    <property type="match status" value="1"/>
</dbReference>
<dbReference type="PANTHER" id="PTHR43101:SF1">
    <property type="entry name" value="BETA-FRUCTOSIDASE"/>
    <property type="match status" value="1"/>
</dbReference>
<dbReference type="Gene3D" id="2.60.120.560">
    <property type="entry name" value="Exo-inulinase, domain 1"/>
    <property type="match status" value="1"/>
</dbReference>
<evidence type="ECO:0000313" key="8">
    <source>
        <dbReference type="EMBL" id="QEH62180.1"/>
    </source>
</evidence>
<dbReference type="SUPFAM" id="SSF75005">
    <property type="entry name" value="Arabinanase/levansucrase/invertase"/>
    <property type="match status" value="1"/>
</dbReference>
<dbReference type="InterPro" id="IPR013189">
    <property type="entry name" value="Glyco_hydro_32_C"/>
</dbReference>
<dbReference type="EMBL" id="CP043026">
    <property type="protein sequence ID" value="QEH62180.1"/>
    <property type="molecule type" value="Genomic_DNA"/>
</dbReference>
<keyword evidence="4 5" id="KW-0326">Glycosidase</keyword>
<evidence type="ECO:0000313" key="9">
    <source>
        <dbReference type="Proteomes" id="UP000323144"/>
    </source>
</evidence>
<proteinExistence type="inferred from homology"/>
<dbReference type="InterPro" id="IPR001362">
    <property type="entry name" value="Glyco_hydro_32"/>
</dbReference>
<dbReference type="InterPro" id="IPR051214">
    <property type="entry name" value="GH32_Enzymes"/>
</dbReference>
<evidence type="ECO:0000259" key="7">
    <source>
        <dbReference type="Pfam" id="PF08244"/>
    </source>
</evidence>
<evidence type="ECO:0000259" key="6">
    <source>
        <dbReference type="Pfam" id="PF00251"/>
    </source>
</evidence>
<feature type="domain" description="Glycosyl hydrolase family 32 N-terminal" evidence="6">
    <location>
        <begin position="40"/>
        <end position="335"/>
    </location>
</feature>
<dbReference type="InterPro" id="IPR013148">
    <property type="entry name" value="Glyco_hydro_32_N"/>
</dbReference>
<dbReference type="GO" id="GO:0005975">
    <property type="term" value="P:carbohydrate metabolic process"/>
    <property type="evidence" value="ECO:0007669"/>
    <property type="project" value="InterPro"/>
</dbReference>
<keyword evidence="3 5" id="KW-0378">Hydrolase</keyword>
<dbReference type="InterPro" id="IPR013320">
    <property type="entry name" value="ConA-like_dom_sf"/>
</dbReference>
<gene>
    <name evidence="8" type="primary">sacA</name>
    <name evidence="8" type="ORF">SCHIN_v1c09870</name>
</gene>
<dbReference type="EC" id="3.2.1.26" evidence="2"/>
<name>A0A5B9Y5F1_9MOLU</name>
<comment type="similarity">
    <text evidence="1 5">Belongs to the glycosyl hydrolase 32 family.</text>
</comment>
<sequence length="478" mass="56044">MNNLEYKQKLINDNDKKELNEKHLLKMNDPYKNKILLSSYSGLTNDPVGLNYFKGEYNIFLQNAPFTHWHANKSWGYFKTKNFKDYKYLGLAITPSIDEDLNGAFSGSAFIEEGELKYFYTGNRKVNDERISHTIEAKVDVENKETHKKVLFKNPEFTNGECRDPYIFKDGKNKFMACGASNGKKGVFLLWIYDYEKKQWNFHCELKIDLPLELEGYMIECPSFIKINEKDWLLAWSNEQTEEQTPFMHHKTLYAIGNFDKDFMSFKLITEPKLINEGPDFYAPQFFESENGNMMTGWLGNSKNEQNASQENCWAFDLALIRDVNVIDKVLYQKPVIKQLMSEEVFNSFESLNWKNEPLYIQATNKKDFFLEIFNDKNEKLRLVFDGEILKVERDEMTFTDKINLPSYEVNLSSVSEVEIIIDSSVIEIFFNNGEKVISIKYFVKDPSNLNSNLEIKKIVKLNPLNIEWENNIFKQSN</sequence>
<keyword evidence="9" id="KW-1185">Reference proteome</keyword>
<dbReference type="SMART" id="SM00640">
    <property type="entry name" value="Glyco_32"/>
    <property type="match status" value="1"/>
</dbReference>
<dbReference type="PANTHER" id="PTHR43101">
    <property type="entry name" value="BETA-FRUCTOSIDASE"/>
    <property type="match status" value="1"/>
</dbReference>
<protein>
    <recommendedName>
        <fullName evidence="2">beta-fructofuranosidase</fullName>
        <ecNumber evidence="2">3.2.1.26</ecNumber>
    </recommendedName>
</protein>
<dbReference type="KEGG" id="schi:SCHIN_v1c09870"/>
<dbReference type="Pfam" id="PF00251">
    <property type="entry name" value="Glyco_hydro_32N"/>
    <property type="match status" value="1"/>
</dbReference>
<organism evidence="8 9">
    <name type="scientific">Spiroplasma chinense</name>
    <dbReference type="NCBI Taxonomy" id="216932"/>
    <lineage>
        <taxon>Bacteria</taxon>
        <taxon>Bacillati</taxon>
        <taxon>Mycoplasmatota</taxon>
        <taxon>Mollicutes</taxon>
        <taxon>Entomoplasmatales</taxon>
        <taxon>Spiroplasmataceae</taxon>
        <taxon>Spiroplasma</taxon>
    </lineage>
</organism>
<dbReference type="InterPro" id="IPR023296">
    <property type="entry name" value="Glyco_hydro_beta-prop_sf"/>
</dbReference>
<evidence type="ECO:0000256" key="5">
    <source>
        <dbReference type="RuleBase" id="RU362110"/>
    </source>
</evidence>
<accession>A0A5B9Y5F1</accession>
<dbReference type="Proteomes" id="UP000323144">
    <property type="component" value="Chromosome"/>
</dbReference>
<evidence type="ECO:0000256" key="2">
    <source>
        <dbReference type="ARBA" id="ARBA00012758"/>
    </source>
</evidence>
<evidence type="ECO:0000256" key="4">
    <source>
        <dbReference type="ARBA" id="ARBA00023295"/>
    </source>
</evidence>
<dbReference type="AlphaFoldDB" id="A0A5B9Y5F1"/>
<evidence type="ECO:0000256" key="3">
    <source>
        <dbReference type="ARBA" id="ARBA00022801"/>
    </source>
</evidence>
<dbReference type="RefSeq" id="WP_166508546.1">
    <property type="nucleotide sequence ID" value="NZ_CP043026.1"/>
</dbReference>
<evidence type="ECO:0000256" key="1">
    <source>
        <dbReference type="ARBA" id="ARBA00009902"/>
    </source>
</evidence>